<gene>
    <name evidence="3" type="ORF">AB986_20665</name>
</gene>
<keyword evidence="4" id="KW-1185">Reference proteome</keyword>
<feature type="transmembrane region" description="Helical" evidence="2">
    <location>
        <begin position="58"/>
        <end position="84"/>
    </location>
</feature>
<keyword evidence="2" id="KW-0472">Membrane</keyword>
<keyword evidence="3" id="KW-0969">Cilium</keyword>
<comment type="caution">
    <text evidence="3">The sequence shown here is derived from an EMBL/GenBank/DDBJ whole genome shotgun (WGS) entry which is preliminary data.</text>
</comment>
<protein>
    <submittedName>
        <fullName evidence="3">Flagellar basal body rod protein</fullName>
    </submittedName>
</protein>
<sequence length="113" mass="12449">MKKIGLVMIGIIAAVILLSNLGSLLGMILSVGVLYLAIKKFIKADATTGKVIWGLIGFIGLSTAVANMPAILGILAIYILYVVYRKWNELGEKKDDNDPFPHFEKQWDELKKS</sequence>
<name>A0A0J6CI14_9BACL</name>
<organism evidence="3 4">
    <name type="scientific">Guptibacillus hwajinpoensis</name>
    <dbReference type="NCBI Taxonomy" id="208199"/>
    <lineage>
        <taxon>Bacteria</taxon>
        <taxon>Bacillati</taxon>
        <taxon>Bacillota</taxon>
        <taxon>Bacilli</taxon>
        <taxon>Bacillales</taxon>
        <taxon>Guptibacillaceae</taxon>
        <taxon>Guptibacillus</taxon>
    </lineage>
</organism>
<evidence type="ECO:0000256" key="1">
    <source>
        <dbReference type="SAM" id="MobiDB-lite"/>
    </source>
</evidence>
<evidence type="ECO:0000256" key="2">
    <source>
        <dbReference type="SAM" id="Phobius"/>
    </source>
</evidence>
<dbReference type="Proteomes" id="UP000035996">
    <property type="component" value="Unassembled WGS sequence"/>
</dbReference>
<dbReference type="OrthoDB" id="2971941at2"/>
<dbReference type="EMBL" id="LELK01000015">
    <property type="protein sequence ID" value="KMM35866.1"/>
    <property type="molecule type" value="Genomic_DNA"/>
</dbReference>
<keyword evidence="3" id="KW-0282">Flagellum</keyword>
<dbReference type="AlphaFoldDB" id="A0A0J6CI14"/>
<keyword evidence="3" id="KW-0966">Cell projection</keyword>
<evidence type="ECO:0000313" key="4">
    <source>
        <dbReference type="Proteomes" id="UP000035996"/>
    </source>
</evidence>
<reference evidence="3" key="1">
    <citation type="submission" date="2015-06" db="EMBL/GenBank/DDBJ databases">
        <authorList>
            <person name="Liu B."/>
            <person name="Wang J."/>
            <person name="Zhu Y."/>
            <person name="Liu G."/>
            <person name="Chen Q."/>
            <person name="Zheng C."/>
            <person name="Che J."/>
            <person name="Ge C."/>
            <person name="Shi H."/>
            <person name="Pan Z."/>
            <person name="Liu X."/>
        </authorList>
    </citation>
    <scope>NUCLEOTIDE SEQUENCE [LARGE SCALE GENOMIC DNA]</scope>
    <source>
        <strain evidence="3">DSM 16346</strain>
    </source>
</reference>
<feature type="region of interest" description="Disordered" evidence="1">
    <location>
        <begin position="91"/>
        <end position="113"/>
    </location>
</feature>
<feature type="transmembrane region" description="Helical" evidence="2">
    <location>
        <begin position="7"/>
        <end position="38"/>
    </location>
</feature>
<dbReference type="RefSeq" id="WP_048313552.1">
    <property type="nucleotide sequence ID" value="NZ_CP119526.1"/>
</dbReference>
<dbReference type="STRING" id="157733.AB986_20665"/>
<keyword evidence="2" id="KW-0812">Transmembrane</keyword>
<evidence type="ECO:0000313" key="3">
    <source>
        <dbReference type="EMBL" id="KMM35866.1"/>
    </source>
</evidence>
<accession>A0A0J6CI14</accession>
<keyword evidence="2" id="KW-1133">Transmembrane helix</keyword>
<proteinExistence type="predicted"/>